<accession>A0ABS4FU27</accession>
<evidence type="ECO:0000259" key="2">
    <source>
        <dbReference type="Pfam" id="PF00990"/>
    </source>
</evidence>
<dbReference type="SUPFAM" id="SSF55073">
    <property type="entry name" value="Nucleotide cyclase"/>
    <property type="match status" value="1"/>
</dbReference>
<dbReference type="InterPro" id="IPR043128">
    <property type="entry name" value="Rev_trsase/Diguanyl_cyclase"/>
</dbReference>
<dbReference type="InterPro" id="IPR029787">
    <property type="entry name" value="Nucleotide_cyclase"/>
</dbReference>
<feature type="transmembrane region" description="Helical" evidence="1">
    <location>
        <begin position="53"/>
        <end position="86"/>
    </location>
</feature>
<feature type="domain" description="GGDEF" evidence="2">
    <location>
        <begin position="140"/>
        <end position="278"/>
    </location>
</feature>
<keyword evidence="1" id="KW-0472">Membrane</keyword>
<evidence type="ECO:0000313" key="3">
    <source>
        <dbReference type="EMBL" id="MBP1906040.1"/>
    </source>
</evidence>
<keyword evidence="4" id="KW-1185">Reference proteome</keyword>
<feature type="transmembrane region" description="Helical" evidence="1">
    <location>
        <begin position="20"/>
        <end position="41"/>
    </location>
</feature>
<sequence length="300" mass="34131">MEPVKVKRSIIPQTPLQGLQLGYILLIMLVLLQEVFVFWHIQNTQAFTPLDLVFNVIALLGLLAGVVLPFGVTVVSIFVYFVLYLVWLATYAPSEVITITWLLVIPANMLVAALIKTYFIRSHQFVERLENLEQRNPQIDLDTALGNKLAFADAFVKQSNLARRYPDKYNFCIALFKIEFLPLVQESLGAEGYSDLLLNLSETIQKQLRYEDYKFSIDGGRFVVICPLTRPEFLDALTNRIKWAMMDMPVTDLKGGSLKLVIRAGTLVFQPDQLSQYETADDIINTLERSTETDLIAEFI</sequence>
<protein>
    <submittedName>
        <fullName evidence="3">GGDEF domain-containing protein</fullName>
    </submittedName>
</protein>
<gene>
    <name evidence="3" type="ORF">J2Z32_002689</name>
</gene>
<reference evidence="3 4" key="1">
    <citation type="submission" date="2021-03" db="EMBL/GenBank/DDBJ databases">
        <title>Genomic Encyclopedia of Type Strains, Phase IV (KMG-IV): sequencing the most valuable type-strain genomes for metagenomic binning, comparative biology and taxonomic classification.</title>
        <authorList>
            <person name="Goeker M."/>
        </authorList>
    </citation>
    <scope>NUCLEOTIDE SEQUENCE [LARGE SCALE GENOMIC DNA]</scope>
    <source>
        <strain evidence="3 4">DSM 14349</strain>
    </source>
</reference>
<comment type="caution">
    <text evidence="3">The sequence shown here is derived from an EMBL/GenBank/DDBJ whole genome shotgun (WGS) entry which is preliminary data.</text>
</comment>
<keyword evidence="1" id="KW-1133">Transmembrane helix</keyword>
<dbReference type="Proteomes" id="UP001519272">
    <property type="component" value="Unassembled WGS sequence"/>
</dbReference>
<proteinExistence type="predicted"/>
<evidence type="ECO:0000256" key="1">
    <source>
        <dbReference type="SAM" id="Phobius"/>
    </source>
</evidence>
<keyword evidence="1" id="KW-0812">Transmembrane</keyword>
<dbReference type="Pfam" id="PF00990">
    <property type="entry name" value="GGDEF"/>
    <property type="match status" value="1"/>
</dbReference>
<organism evidence="3 4">
    <name type="scientific">Paenibacillus turicensis</name>
    <dbReference type="NCBI Taxonomy" id="160487"/>
    <lineage>
        <taxon>Bacteria</taxon>
        <taxon>Bacillati</taxon>
        <taxon>Bacillota</taxon>
        <taxon>Bacilli</taxon>
        <taxon>Bacillales</taxon>
        <taxon>Paenibacillaceae</taxon>
        <taxon>Paenibacillus</taxon>
    </lineage>
</organism>
<name>A0ABS4FU27_9BACL</name>
<dbReference type="Gene3D" id="3.30.70.270">
    <property type="match status" value="1"/>
</dbReference>
<dbReference type="EMBL" id="JAGGKG010000012">
    <property type="protein sequence ID" value="MBP1906040.1"/>
    <property type="molecule type" value="Genomic_DNA"/>
</dbReference>
<evidence type="ECO:0000313" key="4">
    <source>
        <dbReference type="Proteomes" id="UP001519272"/>
    </source>
</evidence>
<dbReference type="InterPro" id="IPR000160">
    <property type="entry name" value="GGDEF_dom"/>
</dbReference>